<reference evidence="4 5" key="1">
    <citation type="journal article" date="2010" name="J. Bacteriol.">
        <title>Genome sequences of Pelagibaca bermudensis HTCC2601T and Maritimibacter alkaliphilus HTCC2654T, the type strains of two marine Roseobacter genera.</title>
        <authorList>
            <person name="Thrash J.C."/>
            <person name="Cho J.C."/>
            <person name="Ferriera S."/>
            <person name="Johnson J."/>
            <person name="Vergin K.L."/>
            <person name="Giovannoni S.J."/>
        </authorList>
    </citation>
    <scope>NUCLEOTIDE SEQUENCE [LARGE SCALE GENOMIC DNA]</scope>
    <source>
        <strain evidence="5">DSM 26914 / JCM 13377 / KCTC 12554 / HTCC2601</strain>
    </source>
</reference>
<keyword evidence="5" id="KW-1185">Reference proteome</keyword>
<dbReference type="SUPFAM" id="SSF46894">
    <property type="entry name" value="C-terminal effector domain of the bipartite response regulators"/>
    <property type="match status" value="1"/>
</dbReference>
<name>Q0FL04_SALBH</name>
<dbReference type="Pfam" id="PF00486">
    <property type="entry name" value="Trans_reg_C"/>
    <property type="match status" value="1"/>
</dbReference>
<evidence type="ECO:0000256" key="1">
    <source>
        <dbReference type="ARBA" id="ARBA00023125"/>
    </source>
</evidence>
<protein>
    <submittedName>
        <fullName evidence="4">DNA-binding response regulator</fullName>
    </submittedName>
</protein>
<evidence type="ECO:0000313" key="4">
    <source>
        <dbReference type="EMBL" id="EAU44856.1"/>
    </source>
</evidence>
<dbReference type="InterPro" id="IPR016032">
    <property type="entry name" value="Sig_transdc_resp-reg_C-effctor"/>
</dbReference>
<dbReference type="SMART" id="SM00862">
    <property type="entry name" value="Trans_reg_C"/>
    <property type="match status" value="1"/>
</dbReference>
<evidence type="ECO:0000259" key="3">
    <source>
        <dbReference type="PROSITE" id="PS51755"/>
    </source>
</evidence>
<dbReference type="STRING" id="314265.R2601_10989"/>
<dbReference type="HOGENOM" id="CLU_000445_101_4_5"/>
<gene>
    <name evidence="4" type="ORF">R2601_10989</name>
</gene>
<dbReference type="PROSITE" id="PS51755">
    <property type="entry name" value="OMPR_PHOB"/>
    <property type="match status" value="1"/>
</dbReference>
<dbReference type="GO" id="GO:0003677">
    <property type="term" value="F:DNA binding"/>
    <property type="evidence" value="ECO:0007669"/>
    <property type="project" value="UniProtKB-UniRule"/>
</dbReference>
<dbReference type="Gene3D" id="1.10.10.10">
    <property type="entry name" value="Winged helix-like DNA-binding domain superfamily/Winged helix DNA-binding domain"/>
    <property type="match status" value="1"/>
</dbReference>
<dbReference type="GO" id="GO:0000160">
    <property type="term" value="P:phosphorelay signal transduction system"/>
    <property type="evidence" value="ECO:0007669"/>
    <property type="project" value="InterPro"/>
</dbReference>
<dbReference type="GO" id="GO:0006355">
    <property type="term" value="P:regulation of DNA-templated transcription"/>
    <property type="evidence" value="ECO:0007669"/>
    <property type="project" value="InterPro"/>
</dbReference>
<dbReference type="EMBL" id="AATQ01000036">
    <property type="protein sequence ID" value="EAU44856.1"/>
    <property type="molecule type" value="Genomic_DNA"/>
</dbReference>
<dbReference type="InterPro" id="IPR036388">
    <property type="entry name" value="WH-like_DNA-bd_sf"/>
</dbReference>
<dbReference type="InterPro" id="IPR001867">
    <property type="entry name" value="OmpR/PhoB-type_DNA-bd"/>
</dbReference>
<dbReference type="Proteomes" id="UP000006230">
    <property type="component" value="Unassembled WGS sequence"/>
</dbReference>
<organism evidence="4 5">
    <name type="scientific">Salipiger bermudensis (strain DSM 26914 / JCM 13377 / KCTC 12554 / HTCC2601)</name>
    <name type="common">Pelagibaca bermudensis</name>
    <dbReference type="NCBI Taxonomy" id="314265"/>
    <lineage>
        <taxon>Bacteria</taxon>
        <taxon>Pseudomonadati</taxon>
        <taxon>Pseudomonadota</taxon>
        <taxon>Alphaproteobacteria</taxon>
        <taxon>Rhodobacterales</taxon>
        <taxon>Roseobacteraceae</taxon>
        <taxon>Salipiger</taxon>
    </lineage>
</organism>
<feature type="domain" description="OmpR/PhoB-type" evidence="3">
    <location>
        <begin position="1"/>
        <end position="86"/>
    </location>
</feature>
<sequence>MKLLVTEDDRKIRLTEKETNILKFLYRSTEGVVPRDVLLHEVWGYNAGVTTHTLETHIYRLRQKIEPDPSNARILVTESGGYRLVA</sequence>
<evidence type="ECO:0000313" key="5">
    <source>
        <dbReference type="Proteomes" id="UP000006230"/>
    </source>
</evidence>
<evidence type="ECO:0000256" key="2">
    <source>
        <dbReference type="PROSITE-ProRule" id="PRU01091"/>
    </source>
</evidence>
<accession>Q0FL04</accession>
<comment type="caution">
    <text evidence="4">The sequence shown here is derived from an EMBL/GenBank/DDBJ whole genome shotgun (WGS) entry which is preliminary data.</text>
</comment>
<proteinExistence type="predicted"/>
<dbReference type="CDD" id="cd00383">
    <property type="entry name" value="trans_reg_C"/>
    <property type="match status" value="1"/>
</dbReference>
<dbReference type="eggNOG" id="COG0745">
    <property type="taxonomic scope" value="Bacteria"/>
</dbReference>
<feature type="DNA-binding region" description="OmpR/PhoB-type" evidence="2">
    <location>
        <begin position="1"/>
        <end position="86"/>
    </location>
</feature>
<dbReference type="AlphaFoldDB" id="Q0FL04"/>
<keyword evidence="1 2" id="KW-0238">DNA-binding</keyword>